<evidence type="ECO:0000313" key="1">
    <source>
        <dbReference type="EMBL" id="KAB7705325.1"/>
    </source>
</evidence>
<reference evidence="1 2" key="1">
    <citation type="submission" date="2019-10" db="EMBL/GenBank/DDBJ databases">
        <title>Bacillus aerolatum sp. nov., isolated from bioaerosol of sport playgrounds.</title>
        <authorList>
            <person name="Chen P."/>
            <person name="Zhang G."/>
        </authorList>
    </citation>
    <scope>NUCLEOTIDE SEQUENCE [LARGE SCALE GENOMIC DNA]</scope>
    <source>
        <strain evidence="1 2">CX253</strain>
    </source>
</reference>
<comment type="caution">
    <text evidence="1">The sequence shown here is derived from an EMBL/GenBank/DDBJ whole genome shotgun (WGS) entry which is preliminary data.</text>
</comment>
<dbReference type="Pfam" id="PF17279">
    <property type="entry name" value="DUF5344"/>
    <property type="match status" value="1"/>
</dbReference>
<sequence>MGTIKLDHSAVVEQLEKVKTALNNIVLPEPSVESLGQNELDYTTKWKEREANIHKNILQYIEVVTKNIEDTRANVDLLKEQDEAIVNK</sequence>
<gene>
    <name evidence="1" type="ORF">F9802_14585</name>
</gene>
<dbReference type="InterPro" id="IPR046318">
    <property type="entry name" value="DUF5344"/>
</dbReference>
<keyword evidence="2" id="KW-1185">Reference proteome</keyword>
<name>A0A6I1FCW8_9BACI</name>
<accession>A0A6I1FCW8</accession>
<dbReference type="EMBL" id="WEIO01000009">
    <property type="protein sequence ID" value="KAB7705325.1"/>
    <property type="molecule type" value="Genomic_DNA"/>
</dbReference>
<protein>
    <recommendedName>
        <fullName evidence="3">YwqI/YxiC family protein</fullName>
    </recommendedName>
</protein>
<dbReference type="AlphaFoldDB" id="A0A6I1FCW8"/>
<evidence type="ECO:0000313" key="2">
    <source>
        <dbReference type="Proteomes" id="UP000429595"/>
    </source>
</evidence>
<organism evidence="1 2">
    <name type="scientific">Bacillus aerolatus</name>
    <dbReference type="NCBI Taxonomy" id="2653354"/>
    <lineage>
        <taxon>Bacteria</taxon>
        <taxon>Bacillati</taxon>
        <taxon>Bacillota</taxon>
        <taxon>Bacilli</taxon>
        <taxon>Bacillales</taxon>
        <taxon>Bacillaceae</taxon>
        <taxon>Bacillus</taxon>
    </lineage>
</organism>
<evidence type="ECO:0008006" key="3">
    <source>
        <dbReference type="Google" id="ProtNLM"/>
    </source>
</evidence>
<proteinExistence type="predicted"/>
<dbReference type="RefSeq" id="WP_152153226.1">
    <property type="nucleotide sequence ID" value="NZ_WEIO01000009.1"/>
</dbReference>
<dbReference type="Proteomes" id="UP000429595">
    <property type="component" value="Unassembled WGS sequence"/>
</dbReference>